<reference evidence="3 4" key="1">
    <citation type="submission" date="2017-09" db="EMBL/GenBank/DDBJ databases">
        <title>Large-scale bioinformatics analysis of Bacillus genomes uncovers conserved roles of natural products in bacterial physiology.</title>
        <authorList>
            <consortium name="Agbiome Team Llc"/>
            <person name="Bleich R.M."/>
            <person name="Grubbs K.J."/>
            <person name="Santa Maria K.C."/>
            <person name="Allen S.E."/>
            <person name="Farag S."/>
            <person name="Shank E.A."/>
            <person name="Bowers A."/>
        </authorList>
    </citation>
    <scope>NUCLEOTIDE SEQUENCE [LARGE SCALE GENOMIC DNA]</scope>
    <source>
        <strain evidence="3 4">AFS009893</strain>
    </source>
</reference>
<feature type="domain" description="Peptidase S9 prolyl oligopeptidase catalytic" evidence="1">
    <location>
        <begin position="563"/>
        <end position="755"/>
    </location>
</feature>
<dbReference type="PANTHER" id="PTHR11731:SF193">
    <property type="entry name" value="DIPEPTIDYL PEPTIDASE 9"/>
    <property type="match status" value="1"/>
</dbReference>
<accession>A0A2C3ZMA9</accession>
<dbReference type="SUPFAM" id="SSF53474">
    <property type="entry name" value="alpha/beta-Hydrolases"/>
    <property type="match status" value="1"/>
</dbReference>
<dbReference type="AlphaFoldDB" id="A0A2C3ZMA9"/>
<dbReference type="Gene3D" id="2.140.10.30">
    <property type="entry name" value="Dipeptidylpeptidase IV, N-terminal domain"/>
    <property type="match status" value="1"/>
</dbReference>
<dbReference type="InterPro" id="IPR001375">
    <property type="entry name" value="Peptidase_S9_cat"/>
</dbReference>
<dbReference type="Pfam" id="PF00930">
    <property type="entry name" value="DPPIV_N"/>
    <property type="match status" value="1"/>
</dbReference>
<dbReference type="SUPFAM" id="SSF82171">
    <property type="entry name" value="DPP6 N-terminal domain-like"/>
    <property type="match status" value="1"/>
</dbReference>
<dbReference type="Pfam" id="PF00326">
    <property type="entry name" value="Peptidase_S9"/>
    <property type="match status" value="1"/>
</dbReference>
<dbReference type="GO" id="GO:0008236">
    <property type="term" value="F:serine-type peptidase activity"/>
    <property type="evidence" value="ECO:0007669"/>
    <property type="project" value="InterPro"/>
</dbReference>
<dbReference type="InterPro" id="IPR002469">
    <property type="entry name" value="Peptidase_S9B_N"/>
</dbReference>
<dbReference type="PANTHER" id="PTHR11731">
    <property type="entry name" value="PROTEASE FAMILY S9B,C DIPEPTIDYL-PEPTIDASE IV-RELATED"/>
    <property type="match status" value="1"/>
</dbReference>
<dbReference type="GO" id="GO:0006508">
    <property type="term" value="P:proteolysis"/>
    <property type="evidence" value="ECO:0007669"/>
    <property type="project" value="InterPro"/>
</dbReference>
<gene>
    <name evidence="3" type="ORF">CN613_24050</name>
</gene>
<proteinExistence type="predicted"/>
<dbReference type="EMBL" id="NUDP01000107">
    <property type="protein sequence ID" value="PEM65845.1"/>
    <property type="molecule type" value="Genomic_DNA"/>
</dbReference>
<comment type="caution">
    <text evidence="3">The sequence shown here is derived from an EMBL/GenBank/DDBJ whole genome shotgun (WGS) entry which is preliminary data.</text>
</comment>
<evidence type="ECO:0000313" key="3">
    <source>
        <dbReference type="EMBL" id="PEM65845.1"/>
    </source>
</evidence>
<dbReference type="Proteomes" id="UP000219775">
    <property type="component" value="Unassembled WGS sequence"/>
</dbReference>
<dbReference type="GO" id="GO:0008239">
    <property type="term" value="F:dipeptidyl-peptidase activity"/>
    <property type="evidence" value="ECO:0007669"/>
    <property type="project" value="TreeGrafter"/>
</dbReference>
<sequence length="773" mass="88764">MSLSVTYEQYEKAERLLSWNTVKDVCNGKVFPNWLDKGSRFWYQRDIQKESECGKQFVLVNPRLNIKESAFDHARLAESLSNVINRQVDPDNLPFNSFTYINEEKAIQFEVDESTWIYDLAKYQCKQIRTKKVPAHELRSPDGRWSAFIKGYNLFVRSLETGKIIQLTHDGTRYYDYGIQPESEISAVVKRLYNPKIPPAALWSPDSKQILTHRLDQRKVRKMSLLQSVPPEEAKPPVIHSYRYPLVGDKHLPLAQFVICDIEQQLMIQLDTEPMITGLVSPLSPSCQTAFWTNDSDFVYFTKMSRDYRSMQFVVANAKTGEIQTLLEEKSETFLFTDLYNIKSGKGINVQWLCHDNTFIWHSERDGWSHLYLYDSRTGRLKNRITSGSWTVRRLIGVDEQKSWVYFTASGREPGRDPYFQHLYRVRLDGSDLVLLTPEDAEHDVFISPDYCFFVDTFSRVDIPPKSVLRSTDGKLVCELEQADIELLLSNGYQIPERFTVKAADGMTDLYGVLIPPASTNTECKYPILDYIYGGPQLLHTPKEFIWGGEYSVEQPIDLVGGAQSFAQLGFAVILMDGRGTPYRSKGFHDFSDGKLEWSAGIEDHVVAIKQLVEQYPFLDSEKVGIYGESGGGYAAARAILTYPDVYKVAVSGCGNHDQRLYLAAWGERFQGLFDSELYREQDNTRLVKNLNGKLLLVTGDLDDNVHPALTMRMVNALIKENKDFDLLILPNRQHGISVDVYFIRRRWDYFIRNLMGVEPPKEYAIKDPMFPG</sequence>
<name>A0A2C3ZMA9_9BACI</name>
<evidence type="ECO:0000259" key="2">
    <source>
        <dbReference type="Pfam" id="PF00930"/>
    </source>
</evidence>
<dbReference type="InterPro" id="IPR029058">
    <property type="entry name" value="AB_hydrolase_fold"/>
</dbReference>
<evidence type="ECO:0000313" key="4">
    <source>
        <dbReference type="Proteomes" id="UP000219775"/>
    </source>
</evidence>
<dbReference type="InterPro" id="IPR050278">
    <property type="entry name" value="Serine_Prot_S9B/DPPIV"/>
</dbReference>
<dbReference type="RefSeq" id="WP_097849996.1">
    <property type="nucleotide sequence ID" value="NZ_NUAS01000064.1"/>
</dbReference>
<evidence type="ECO:0000259" key="1">
    <source>
        <dbReference type="Pfam" id="PF00326"/>
    </source>
</evidence>
<organism evidence="3 4">
    <name type="scientific">Bacillus pseudomycoides</name>
    <dbReference type="NCBI Taxonomy" id="64104"/>
    <lineage>
        <taxon>Bacteria</taxon>
        <taxon>Bacillati</taxon>
        <taxon>Bacillota</taxon>
        <taxon>Bacilli</taxon>
        <taxon>Bacillales</taxon>
        <taxon>Bacillaceae</taxon>
        <taxon>Bacillus</taxon>
        <taxon>Bacillus cereus group</taxon>
    </lineage>
</organism>
<protein>
    <submittedName>
        <fullName evidence="3">Peptidase S9</fullName>
    </submittedName>
</protein>
<dbReference type="Gene3D" id="3.40.50.1820">
    <property type="entry name" value="alpha/beta hydrolase"/>
    <property type="match status" value="1"/>
</dbReference>
<feature type="domain" description="Dipeptidylpeptidase IV N-terminal" evidence="2">
    <location>
        <begin position="100"/>
        <end position="465"/>
    </location>
</feature>